<accession>A0A9P6HI99</accession>
<reference evidence="2" key="1">
    <citation type="journal article" date="2020" name="Nat. Commun.">
        <title>Large-scale genome sequencing of mycorrhizal fungi provides insights into the early evolution of symbiotic traits.</title>
        <authorList>
            <person name="Miyauchi S."/>
            <person name="Kiss E."/>
            <person name="Kuo A."/>
            <person name="Drula E."/>
            <person name="Kohler A."/>
            <person name="Sanchez-Garcia M."/>
            <person name="Morin E."/>
            <person name="Andreopoulos B."/>
            <person name="Barry K.W."/>
            <person name="Bonito G."/>
            <person name="Buee M."/>
            <person name="Carver A."/>
            <person name="Chen C."/>
            <person name="Cichocki N."/>
            <person name="Clum A."/>
            <person name="Culley D."/>
            <person name="Crous P.W."/>
            <person name="Fauchery L."/>
            <person name="Girlanda M."/>
            <person name="Hayes R.D."/>
            <person name="Keri Z."/>
            <person name="LaButti K."/>
            <person name="Lipzen A."/>
            <person name="Lombard V."/>
            <person name="Magnuson J."/>
            <person name="Maillard F."/>
            <person name="Murat C."/>
            <person name="Nolan M."/>
            <person name="Ohm R.A."/>
            <person name="Pangilinan J."/>
            <person name="Pereira M.F."/>
            <person name="Perotto S."/>
            <person name="Peter M."/>
            <person name="Pfister S."/>
            <person name="Riley R."/>
            <person name="Sitrit Y."/>
            <person name="Stielow J.B."/>
            <person name="Szollosi G."/>
            <person name="Zifcakova L."/>
            <person name="Stursova M."/>
            <person name="Spatafora J.W."/>
            <person name="Tedersoo L."/>
            <person name="Vaario L.M."/>
            <person name="Yamada A."/>
            <person name="Yan M."/>
            <person name="Wang P."/>
            <person name="Xu J."/>
            <person name="Bruns T."/>
            <person name="Baldrian P."/>
            <person name="Vilgalys R."/>
            <person name="Dunand C."/>
            <person name="Henrissat B."/>
            <person name="Grigoriev I.V."/>
            <person name="Hibbett D."/>
            <person name="Nagy L.G."/>
            <person name="Martin F.M."/>
        </authorList>
    </citation>
    <scope>NUCLEOTIDE SEQUENCE</scope>
    <source>
        <strain evidence="2">UH-Tt-Lm1</strain>
    </source>
</reference>
<dbReference type="PROSITE" id="PS50181">
    <property type="entry name" value="FBOX"/>
    <property type="match status" value="1"/>
</dbReference>
<organism evidence="2 3">
    <name type="scientific">Thelephora terrestris</name>
    <dbReference type="NCBI Taxonomy" id="56493"/>
    <lineage>
        <taxon>Eukaryota</taxon>
        <taxon>Fungi</taxon>
        <taxon>Dikarya</taxon>
        <taxon>Basidiomycota</taxon>
        <taxon>Agaricomycotina</taxon>
        <taxon>Agaricomycetes</taxon>
        <taxon>Thelephorales</taxon>
        <taxon>Thelephoraceae</taxon>
        <taxon>Thelephora</taxon>
    </lineage>
</organism>
<sequence>MTKSARRRRNKTSDTAAGAEKATPLITSLPFELVAEVLLYSNSPADILSLSRTCKHFHATLVQNPVAAFIWKRVRAQTIPPVPDPTKLGFSEPQLANFIYGGGKCTQCGKHTDNMYTSFSARVRLCGDPDCRQKHSKGLVIFDSIPPHASWLPWIEWRNTHEVPSEIPCSITNNSVSVGGSTVYLTYVRDQLLQAKNEYNKAKLLATTLDKYKQGKQKYVDGLEGWINGCSELCGWKWHFRRLQKITTANSRAQVEKFAAERGRDKTIVLDTPTIVRLLREKLLDFEWVTRSDLEVLWSEVEADLTRIESSRANAKIECSRLRRRREVEQLYREMDHSQFDCFPSLPQFRKLPTLQAFQDSDLDVESTPWRNNFVDTLVKNEVREWATKTVQAFSELPGYPEWPSTKTLVHLVHRISSRFICTRCLKSGPKATRNRSFTFRQAAHHICIVSEKGNKDQWSPRNFVVDTKATAVITRVLKAAGVDVEEQTAAVSQDIMCLSCSGFIVMGFDAMVQHSHRHDDMQFKLPAEEELAKFSDYPATPGITAQLMQADQEMKERRQKASFACKHCVPNPLAVREAEGNPDGKVPQSKKKSKAFNFDGLRCHLKEKHKVEEIADEDFLVFKESLKEWGA</sequence>
<proteinExistence type="predicted"/>
<evidence type="ECO:0000259" key="1">
    <source>
        <dbReference type="PROSITE" id="PS50181"/>
    </source>
</evidence>
<dbReference type="EMBL" id="WIUZ02000004">
    <property type="protein sequence ID" value="KAF9787967.1"/>
    <property type="molecule type" value="Genomic_DNA"/>
</dbReference>
<dbReference type="AlphaFoldDB" id="A0A9P6HI99"/>
<dbReference type="InterPro" id="IPR036047">
    <property type="entry name" value="F-box-like_dom_sf"/>
</dbReference>
<dbReference type="OrthoDB" id="3220023at2759"/>
<gene>
    <name evidence="2" type="ORF">BJ322DRAFT_1046236</name>
</gene>
<dbReference type="Proteomes" id="UP000736335">
    <property type="component" value="Unassembled WGS sequence"/>
</dbReference>
<evidence type="ECO:0000313" key="2">
    <source>
        <dbReference type="EMBL" id="KAF9787967.1"/>
    </source>
</evidence>
<name>A0A9P6HI99_9AGAM</name>
<dbReference type="InterPro" id="IPR001810">
    <property type="entry name" value="F-box_dom"/>
</dbReference>
<reference evidence="2" key="2">
    <citation type="submission" date="2020-11" db="EMBL/GenBank/DDBJ databases">
        <authorList>
            <consortium name="DOE Joint Genome Institute"/>
            <person name="Kuo A."/>
            <person name="Miyauchi S."/>
            <person name="Kiss E."/>
            <person name="Drula E."/>
            <person name="Kohler A."/>
            <person name="Sanchez-Garcia M."/>
            <person name="Andreopoulos B."/>
            <person name="Barry K.W."/>
            <person name="Bonito G."/>
            <person name="Buee M."/>
            <person name="Carver A."/>
            <person name="Chen C."/>
            <person name="Cichocki N."/>
            <person name="Clum A."/>
            <person name="Culley D."/>
            <person name="Crous P.W."/>
            <person name="Fauchery L."/>
            <person name="Girlanda M."/>
            <person name="Hayes R."/>
            <person name="Keri Z."/>
            <person name="Labutti K."/>
            <person name="Lipzen A."/>
            <person name="Lombard V."/>
            <person name="Magnuson J."/>
            <person name="Maillard F."/>
            <person name="Morin E."/>
            <person name="Murat C."/>
            <person name="Nolan M."/>
            <person name="Ohm R."/>
            <person name="Pangilinan J."/>
            <person name="Pereira M."/>
            <person name="Perotto S."/>
            <person name="Peter M."/>
            <person name="Riley R."/>
            <person name="Sitrit Y."/>
            <person name="Stielow B."/>
            <person name="Szollosi G."/>
            <person name="Zifcakova L."/>
            <person name="Stursova M."/>
            <person name="Spatafora J.W."/>
            <person name="Tedersoo L."/>
            <person name="Vaario L.-M."/>
            <person name="Yamada A."/>
            <person name="Yan M."/>
            <person name="Wang P."/>
            <person name="Xu J."/>
            <person name="Bruns T."/>
            <person name="Baldrian P."/>
            <person name="Vilgalys R."/>
            <person name="Henrissat B."/>
            <person name="Grigoriev I.V."/>
            <person name="Hibbett D."/>
            <person name="Nagy L.G."/>
            <person name="Martin F.M."/>
        </authorList>
    </citation>
    <scope>NUCLEOTIDE SEQUENCE</scope>
    <source>
        <strain evidence="2">UH-Tt-Lm1</strain>
    </source>
</reference>
<protein>
    <recommendedName>
        <fullName evidence="1">F-box domain-containing protein</fullName>
    </recommendedName>
</protein>
<feature type="domain" description="F-box" evidence="1">
    <location>
        <begin position="23"/>
        <end position="74"/>
    </location>
</feature>
<evidence type="ECO:0000313" key="3">
    <source>
        <dbReference type="Proteomes" id="UP000736335"/>
    </source>
</evidence>
<comment type="caution">
    <text evidence="2">The sequence shown here is derived from an EMBL/GenBank/DDBJ whole genome shotgun (WGS) entry which is preliminary data.</text>
</comment>
<dbReference type="CDD" id="cd09917">
    <property type="entry name" value="F-box_SF"/>
    <property type="match status" value="1"/>
</dbReference>
<dbReference type="SUPFAM" id="SSF81383">
    <property type="entry name" value="F-box domain"/>
    <property type="match status" value="1"/>
</dbReference>
<keyword evidence="3" id="KW-1185">Reference proteome</keyword>